<dbReference type="AlphaFoldDB" id="A0AAD4ZD99"/>
<evidence type="ECO:0000313" key="3">
    <source>
        <dbReference type="Proteomes" id="UP001054821"/>
    </source>
</evidence>
<keyword evidence="3" id="KW-1185">Reference proteome</keyword>
<accession>A0AAD4ZD99</accession>
<comment type="caution">
    <text evidence="2">The sequence shown here is derived from an EMBL/GenBank/DDBJ whole genome shotgun (WGS) entry which is preliminary data.</text>
</comment>
<gene>
    <name evidence="2" type="ORF">L3X38_010407</name>
</gene>
<organism evidence="2 3">
    <name type="scientific">Prunus dulcis</name>
    <name type="common">Almond</name>
    <name type="synonym">Amygdalus dulcis</name>
    <dbReference type="NCBI Taxonomy" id="3755"/>
    <lineage>
        <taxon>Eukaryota</taxon>
        <taxon>Viridiplantae</taxon>
        <taxon>Streptophyta</taxon>
        <taxon>Embryophyta</taxon>
        <taxon>Tracheophyta</taxon>
        <taxon>Spermatophyta</taxon>
        <taxon>Magnoliopsida</taxon>
        <taxon>eudicotyledons</taxon>
        <taxon>Gunneridae</taxon>
        <taxon>Pentapetalae</taxon>
        <taxon>rosids</taxon>
        <taxon>fabids</taxon>
        <taxon>Rosales</taxon>
        <taxon>Rosaceae</taxon>
        <taxon>Amygdaloideae</taxon>
        <taxon>Amygdaleae</taxon>
        <taxon>Prunus</taxon>
    </lineage>
</organism>
<dbReference type="Proteomes" id="UP001054821">
    <property type="component" value="Chromosome 2"/>
</dbReference>
<reference evidence="2 3" key="1">
    <citation type="journal article" date="2022" name="G3 (Bethesda)">
        <title>Whole-genome sequence and methylome profiling of the almond [Prunus dulcis (Mill.) D.A. Webb] cultivar 'Nonpareil'.</title>
        <authorList>
            <person name="D'Amico-Willman K.M."/>
            <person name="Ouma W.Z."/>
            <person name="Meulia T."/>
            <person name="Sideli G.M."/>
            <person name="Gradziel T.M."/>
            <person name="Fresnedo-Ramirez J."/>
        </authorList>
    </citation>
    <scope>NUCLEOTIDE SEQUENCE [LARGE SCALE GENOMIC DNA]</scope>
    <source>
        <strain evidence="2">Clone GOH B32 T37-40</strain>
    </source>
</reference>
<protein>
    <submittedName>
        <fullName evidence="2">Uncharacterized protein</fullName>
    </submittedName>
</protein>
<name>A0AAD4ZD99_PRUDU</name>
<evidence type="ECO:0000313" key="2">
    <source>
        <dbReference type="EMBL" id="KAI5342532.1"/>
    </source>
</evidence>
<feature type="region of interest" description="Disordered" evidence="1">
    <location>
        <begin position="102"/>
        <end position="182"/>
    </location>
</feature>
<feature type="region of interest" description="Disordered" evidence="1">
    <location>
        <begin position="50"/>
        <end position="81"/>
    </location>
</feature>
<sequence length="182" mass="19784">MPQSAKKKSNARLETHEPLLEPLILLPWLLELDILIRIDPPITRIVALTEGHPRHKPKKNHGGLSSNHVSEGPTKDEMQSIMSSLSDLQIQQMLAIMHDKPVPDKKSQVNVAATKKAATLPESTSTSSHPMPLSPPDTTTEPDEPGPALLLSPLVELAHSSLATSPPAPTPEPPPLHRSERI</sequence>
<dbReference type="EMBL" id="JAJFAZ020000002">
    <property type="protein sequence ID" value="KAI5342532.1"/>
    <property type="molecule type" value="Genomic_DNA"/>
</dbReference>
<evidence type="ECO:0000256" key="1">
    <source>
        <dbReference type="SAM" id="MobiDB-lite"/>
    </source>
</evidence>
<proteinExistence type="predicted"/>